<evidence type="ECO:0000256" key="2">
    <source>
        <dbReference type="ARBA" id="ARBA00004838"/>
    </source>
</evidence>
<protein>
    <recommendedName>
        <fullName evidence="5 12">Phosphoglycerate kinase</fullName>
        <ecNumber evidence="4 12">2.7.2.3</ecNumber>
    </recommendedName>
</protein>
<dbReference type="InterPro" id="IPR036043">
    <property type="entry name" value="Phosphoglycerate_kinase_sf"/>
</dbReference>
<dbReference type="InterPro" id="IPR001576">
    <property type="entry name" value="Phosphoglycerate_kinase"/>
</dbReference>
<dbReference type="PIRSF" id="PIRSF000724">
    <property type="entry name" value="Pgk"/>
    <property type="match status" value="1"/>
</dbReference>
<keyword evidence="8 12" id="KW-0418">Kinase</keyword>
<comment type="caution">
    <text evidence="13">The sequence shown here is derived from an EMBL/GenBank/DDBJ whole genome shotgun (WGS) entry which is preliminary data.</text>
</comment>
<evidence type="ECO:0000256" key="9">
    <source>
        <dbReference type="ARBA" id="ARBA00022840"/>
    </source>
</evidence>
<sequence length="394" mass="42741">MTNMKLRTLPLSKVKPGTRILYRADFNVPLVDGKVKTGENLRIQKTVPELSELIDKGAKVIIISHLGRPDGIVNKDYTLKPIAGYLSKLLGREVKFSEEITGQQVELLVSSMKPGEILMLENVRFQKGELTNSKIFAEKLAKLGDVYINNAFATCHRKHASVNAITKFLPSYAGALLHEEVTQLSKKLVKPFFLVLGGIKLETKINLINKLAPQAEAVLLGGGVGSAFCENYLGVVCNPYRVPISEGDKKVAGMISNKFKEKVFLPIDVVSVTTQGKVLVVDIEDLLPSSEIIDIGPKTIKLYKKILAPAKSVVWNGSMGVTENSKGEFGTLKIAKTISELTDARLVIGGGDTISFLSTTKVLDRFTFISSGGGAMLAFLGGEQMPGLAPLIEK</sequence>
<dbReference type="GO" id="GO:0005829">
    <property type="term" value="C:cytosol"/>
    <property type="evidence" value="ECO:0007669"/>
    <property type="project" value="TreeGrafter"/>
</dbReference>
<feature type="binding site" evidence="11">
    <location>
        <begin position="350"/>
        <end position="353"/>
    </location>
    <ligand>
        <name>ATP</name>
        <dbReference type="ChEBI" id="CHEBI:30616"/>
    </ligand>
</feature>
<evidence type="ECO:0000256" key="11">
    <source>
        <dbReference type="PIRSR" id="PIRSR000724-2"/>
    </source>
</evidence>
<evidence type="ECO:0000256" key="8">
    <source>
        <dbReference type="ARBA" id="ARBA00022777"/>
    </source>
</evidence>
<evidence type="ECO:0000256" key="6">
    <source>
        <dbReference type="ARBA" id="ARBA00022679"/>
    </source>
</evidence>
<comment type="pathway">
    <text evidence="2">Carbohydrate degradation; glycolysis; pyruvate from D-glyceraldehyde 3-phosphate: step 2/5.</text>
</comment>
<comment type="similarity">
    <text evidence="3 12">Belongs to the phosphoglycerate kinase family.</text>
</comment>
<evidence type="ECO:0000313" key="13">
    <source>
        <dbReference type="EMBL" id="PJA46680.1"/>
    </source>
</evidence>
<dbReference type="Gene3D" id="3.40.50.1260">
    <property type="entry name" value="Phosphoglycerate kinase, N-terminal domain"/>
    <property type="match status" value="2"/>
</dbReference>
<comment type="catalytic activity">
    <reaction evidence="1 12">
        <text>(2R)-3-phosphoglycerate + ATP = (2R)-3-phospho-glyceroyl phosphate + ADP</text>
        <dbReference type="Rhea" id="RHEA:14801"/>
        <dbReference type="ChEBI" id="CHEBI:30616"/>
        <dbReference type="ChEBI" id="CHEBI:57604"/>
        <dbReference type="ChEBI" id="CHEBI:58272"/>
        <dbReference type="ChEBI" id="CHEBI:456216"/>
        <dbReference type="EC" id="2.7.2.3"/>
    </reaction>
</comment>
<evidence type="ECO:0000256" key="10">
    <source>
        <dbReference type="PIRSR" id="PIRSR000724-1"/>
    </source>
</evidence>
<feature type="binding site" evidence="11">
    <location>
        <position position="204"/>
    </location>
    <ligand>
        <name>ATP</name>
        <dbReference type="ChEBI" id="CHEBI:30616"/>
    </ligand>
</feature>
<gene>
    <name evidence="13" type="primary">pgk</name>
    <name evidence="13" type="ORF">CO173_02840</name>
</gene>
<evidence type="ECO:0000313" key="14">
    <source>
        <dbReference type="Proteomes" id="UP000231263"/>
    </source>
</evidence>
<dbReference type="EMBL" id="PFWT01000009">
    <property type="protein sequence ID" value="PJA46680.1"/>
    <property type="molecule type" value="Genomic_DNA"/>
</dbReference>
<organism evidence="13 14">
    <name type="scientific">Candidatus Uhrbacteria bacterium CG_4_9_14_3_um_filter_41_35</name>
    <dbReference type="NCBI Taxonomy" id="1975034"/>
    <lineage>
        <taxon>Bacteria</taxon>
        <taxon>Candidatus Uhriibacteriota</taxon>
    </lineage>
</organism>
<feature type="binding site" evidence="10">
    <location>
        <begin position="25"/>
        <end position="27"/>
    </location>
    <ligand>
        <name>substrate</name>
    </ligand>
</feature>
<dbReference type="GO" id="GO:0005524">
    <property type="term" value="F:ATP binding"/>
    <property type="evidence" value="ECO:0007669"/>
    <property type="project" value="UniProtKB-KW"/>
</dbReference>
<name>A0A2M7XFK9_9BACT</name>
<feature type="binding site" evidence="10">
    <location>
        <position position="157"/>
    </location>
    <ligand>
        <name>(2R)-3-phosphoglycerate</name>
        <dbReference type="ChEBI" id="CHEBI:58272"/>
    </ligand>
</feature>
<dbReference type="PANTHER" id="PTHR11406:SF23">
    <property type="entry name" value="PHOSPHOGLYCERATE KINASE 1, CHLOROPLASTIC-RELATED"/>
    <property type="match status" value="1"/>
</dbReference>
<evidence type="ECO:0000256" key="3">
    <source>
        <dbReference type="ARBA" id="ARBA00008982"/>
    </source>
</evidence>
<dbReference type="SUPFAM" id="SSF53748">
    <property type="entry name" value="Phosphoglycerate kinase"/>
    <property type="match status" value="1"/>
</dbReference>
<evidence type="ECO:0000256" key="7">
    <source>
        <dbReference type="ARBA" id="ARBA00022741"/>
    </source>
</evidence>
<dbReference type="PANTHER" id="PTHR11406">
    <property type="entry name" value="PHOSPHOGLYCERATE KINASE"/>
    <property type="match status" value="1"/>
</dbReference>
<proteinExistence type="inferred from homology"/>
<dbReference type="FunFam" id="3.40.50.1260:FF:000006">
    <property type="entry name" value="Phosphoglycerate kinase"/>
    <property type="match status" value="1"/>
</dbReference>
<dbReference type="PRINTS" id="PR00477">
    <property type="entry name" value="PHGLYCKINASE"/>
</dbReference>
<feature type="binding site" evidence="10">
    <location>
        <position position="124"/>
    </location>
    <ligand>
        <name>(2R)-3-phosphoglycerate</name>
        <dbReference type="ChEBI" id="CHEBI:58272"/>
    </ligand>
</feature>
<accession>A0A2M7XFK9</accession>
<dbReference type="GO" id="GO:0006094">
    <property type="term" value="P:gluconeogenesis"/>
    <property type="evidence" value="ECO:0007669"/>
    <property type="project" value="TreeGrafter"/>
</dbReference>
<evidence type="ECO:0000256" key="4">
    <source>
        <dbReference type="ARBA" id="ARBA00013061"/>
    </source>
</evidence>
<reference evidence="14" key="1">
    <citation type="submission" date="2017-09" db="EMBL/GenBank/DDBJ databases">
        <title>Depth-based differentiation of microbial function through sediment-hosted aquifers and enrichment of novel symbionts in the deep terrestrial subsurface.</title>
        <authorList>
            <person name="Probst A.J."/>
            <person name="Ladd B."/>
            <person name="Jarett J.K."/>
            <person name="Geller-Mcgrath D.E."/>
            <person name="Sieber C.M.K."/>
            <person name="Emerson J.B."/>
            <person name="Anantharaman K."/>
            <person name="Thomas B.C."/>
            <person name="Malmstrom R."/>
            <person name="Stieglmeier M."/>
            <person name="Klingl A."/>
            <person name="Woyke T."/>
            <person name="Ryan C.M."/>
            <person name="Banfield J.F."/>
        </authorList>
    </citation>
    <scope>NUCLEOTIDE SEQUENCE [LARGE SCALE GENOMIC DNA]</scope>
</reference>
<keyword evidence="7" id="KW-0547">Nucleotide-binding</keyword>
<evidence type="ECO:0000256" key="12">
    <source>
        <dbReference type="RuleBase" id="RU000532"/>
    </source>
</evidence>
<dbReference type="GO" id="GO:0043531">
    <property type="term" value="F:ADP binding"/>
    <property type="evidence" value="ECO:0007669"/>
    <property type="project" value="TreeGrafter"/>
</dbReference>
<dbReference type="GO" id="GO:0004618">
    <property type="term" value="F:phosphoglycerate kinase activity"/>
    <property type="evidence" value="ECO:0007669"/>
    <property type="project" value="UniProtKB-EC"/>
</dbReference>
<feature type="binding site" evidence="11">
    <location>
        <position position="323"/>
    </location>
    <ligand>
        <name>ATP</name>
        <dbReference type="ChEBI" id="CHEBI:30616"/>
    </ligand>
</feature>
<keyword evidence="6 12" id="KW-0808">Transferase</keyword>
<dbReference type="AlphaFoldDB" id="A0A2M7XFK9"/>
<dbReference type="EC" id="2.7.2.3" evidence="4 12"/>
<dbReference type="Pfam" id="PF00162">
    <property type="entry name" value="PGK"/>
    <property type="match status" value="1"/>
</dbReference>
<dbReference type="GO" id="GO:0006096">
    <property type="term" value="P:glycolytic process"/>
    <property type="evidence" value="ECO:0007669"/>
    <property type="project" value="InterPro"/>
</dbReference>
<feature type="binding site" evidence="10">
    <location>
        <position position="42"/>
    </location>
    <ligand>
        <name>(2R)-3-phosphoglycerate</name>
        <dbReference type="ChEBI" id="CHEBI:58272"/>
    </ligand>
</feature>
<evidence type="ECO:0000256" key="1">
    <source>
        <dbReference type="ARBA" id="ARBA00000642"/>
    </source>
</evidence>
<dbReference type="Proteomes" id="UP000231263">
    <property type="component" value="Unassembled WGS sequence"/>
</dbReference>
<feature type="binding site" evidence="10">
    <location>
        <begin position="65"/>
        <end position="68"/>
    </location>
    <ligand>
        <name>substrate</name>
    </ligand>
</feature>
<dbReference type="InterPro" id="IPR015824">
    <property type="entry name" value="Phosphoglycerate_kinase_N"/>
</dbReference>
<keyword evidence="9 11" id="KW-0067">ATP-binding</keyword>
<evidence type="ECO:0000256" key="5">
    <source>
        <dbReference type="ARBA" id="ARBA00016471"/>
    </source>
</evidence>